<organism evidence="3 4">
    <name type="scientific">Brevundimonas viscosa</name>
    <dbReference type="NCBI Taxonomy" id="871741"/>
    <lineage>
        <taxon>Bacteria</taxon>
        <taxon>Pseudomonadati</taxon>
        <taxon>Pseudomonadota</taxon>
        <taxon>Alphaproteobacteria</taxon>
        <taxon>Caulobacterales</taxon>
        <taxon>Caulobacteraceae</taxon>
        <taxon>Brevundimonas</taxon>
    </lineage>
</organism>
<dbReference type="EMBL" id="FOZV01000005">
    <property type="protein sequence ID" value="SFS75969.1"/>
    <property type="molecule type" value="Genomic_DNA"/>
</dbReference>
<evidence type="ECO:0000313" key="4">
    <source>
        <dbReference type="Proteomes" id="UP000198788"/>
    </source>
</evidence>
<dbReference type="STRING" id="871741.SAMN05192570_2383"/>
<evidence type="ECO:0000256" key="1">
    <source>
        <dbReference type="SAM" id="MobiDB-lite"/>
    </source>
</evidence>
<keyword evidence="2" id="KW-0732">Signal</keyword>
<feature type="compositionally biased region" description="Basic and acidic residues" evidence="1">
    <location>
        <begin position="32"/>
        <end position="63"/>
    </location>
</feature>
<gene>
    <name evidence="3" type="ORF">SAMN05192570_2383</name>
</gene>
<feature type="signal peptide" evidence="2">
    <location>
        <begin position="1"/>
        <end position="25"/>
    </location>
</feature>
<reference evidence="4" key="1">
    <citation type="submission" date="2016-10" db="EMBL/GenBank/DDBJ databases">
        <authorList>
            <person name="Varghese N."/>
            <person name="Submissions S."/>
        </authorList>
    </citation>
    <scope>NUCLEOTIDE SEQUENCE [LARGE SCALE GENOMIC DNA]</scope>
    <source>
        <strain evidence="4">CGMCC 1.10683</strain>
    </source>
</reference>
<feature type="region of interest" description="Disordered" evidence="1">
    <location>
        <begin position="26"/>
        <end position="75"/>
    </location>
</feature>
<feature type="chain" id="PRO_5011590416" evidence="2">
    <location>
        <begin position="26"/>
        <end position="320"/>
    </location>
</feature>
<dbReference type="AlphaFoldDB" id="A0A1I6SGC0"/>
<sequence length="320" mass="33218">MLNKTMIGLAGAVALVFGAAQPAFAQVPDPGARPDRSGDLSRNDRILPRRDNQANNRRNREQEQPAAPAAQTPEQIVAAAQAQAQAAGVDCQVTAAANPGLIGESQVYEAACASGPGYILIASTPPQTFNCLELAGTAYTARLRDPAADVGQQCILPANQNGLALIGGWAREAGVTCTVDEAIAVGKSEANNVVYEVGCAGVDGYWLEKVGEQWTLQDCLQVASVGGTCRFTTAEEQNATLQAKLAGTEAANCSVQQVRLMGSNANGRFFEVKCAAEGEGYIARIKDDAAQQIYPCATAQRIGGGCTLTPAPAVAPAPEQ</sequence>
<dbReference type="RefSeq" id="WP_245777230.1">
    <property type="nucleotide sequence ID" value="NZ_FOZV01000005.1"/>
</dbReference>
<evidence type="ECO:0000313" key="3">
    <source>
        <dbReference type="EMBL" id="SFS75969.1"/>
    </source>
</evidence>
<name>A0A1I6SGC0_9CAUL</name>
<keyword evidence="4" id="KW-1185">Reference proteome</keyword>
<accession>A0A1I6SGC0</accession>
<feature type="compositionally biased region" description="Low complexity" evidence="1">
    <location>
        <begin position="64"/>
        <end position="75"/>
    </location>
</feature>
<protein>
    <submittedName>
        <fullName evidence="3">Uncharacterized protein</fullName>
    </submittedName>
</protein>
<proteinExistence type="predicted"/>
<evidence type="ECO:0000256" key="2">
    <source>
        <dbReference type="SAM" id="SignalP"/>
    </source>
</evidence>
<dbReference type="Proteomes" id="UP000198788">
    <property type="component" value="Unassembled WGS sequence"/>
</dbReference>